<evidence type="ECO:0000313" key="2">
    <source>
        <dbReference type="EMBL" id="AFH65526.1"/>
    </source>
</evidence>
<dbReference type="AlphaFoldDB" id="I0BT29"/>
<gene>
    <name evidence="2" type="ORF">B2K_33320</name>
</gene>
<proteinExistence type="predicted"/>
<keyword evidence="1" id="KW-0812">Transmembrane</keyword>
<keyword evidence="1" id="KW-0472">Membrane</keyword>
<protein>
    <recommendedName>
        <fullName evidence="4">DUF1772 domain-containing protein</fullName>
    </recommendedName>
</protein>
<dbReference type="PATRIC" id="fig|997761.3.peg.6696"/>
<feature type="transmembrane region" description="Helical" evidence="1">
    <location>
        <begin position="141"/>
        <end position="158"/>
    </location>
</feature>
<evidence type="ECO:0008006" key="4">
    <source>
        <dbReference type="Google" id="ProtNLM"/>
    </source>
</evidence>
<keyword evidence="1" id="KW-1133">Transmembrane helix</keyword>
<evidence type="ECO:0000313" key="3">
    <source>
        <dbReference type="Proteomes" id="UP000007392"/>
    </source>
</evidence>
<dbReference type="EMBL" id="CP003422">
    <property type="protein sequence ID" value="AFH65526.1"/>
    <property type="molecule type" value="Genomic_DNA"/>
</dbReference>
<dbReference type="OrthoDB" id="428263at2"/>
<reference evidence="2 3" key="1">
    <citation type="submission" date="2013-06" db="EMBL/GenBank/DDBJ databases">
        <title>Complete genome sequence of Paenibacillus mucilaginosus K02.</title>
        <authorList>
            <person name="Xiao B."/>
            <person name="Sun L."/>
            <person name="Xiao L."/>
            <person name="Lian B."/>
        </authorList>
    </citation>
    <scope>NUCLEOTIDE SEQUENCE [LARGE SCALE GENOMIC DNA]</scope>
    <source>
        <strain evidence="2 3">K02</strain>
    </source>
</reference>
<name>I0BT29_9BACL</name>
<dbReference type="InterPro" id="IPR013901">
    <property type="entry name" value="Anthrone_oxy"/>
</dbReference>
<accession>I0BT29</accession>
<evidence type="ECO:0000256" key="1">
    <source>
        <dbReference type="SAM" id="Phobius"/>
    </source>
</evidence>
<dbReference type="HOGENOM" id="CLU_111152_2_2_9"/>
<organism evidence="2 3">
    <name type="scientific">Paenibacillus mucilaginosus K02</name>
    <dbReference type="NCBI Taxonomy" id="997761"/>
    <lineage>
        <taxon>Bacteria</taxon>
        <taxon>Bacillati</taxon>
        <taxon>Bacillota</taxon>
        <taxon>Bacilli</taxon>
        <taxon>Bacillales</taxon>
        <taxon>Paenibacillaceae</taxon>
        <taxon>Paenibacillus</taxon>
    </lineage>
</organism>
<dbReference type="Pfam" id="PF08592">
    <property type="entry name" value="Anthrone_oxy"/>
    <property type="match status" value="1"/>
</dbReference>
<dbReference type="Proteomes" id="UP000007392">
    <property type="component" value="Chromosome"/>
</dbReference>
<dbReference type="KEGG" id="pmw:B2K_33320"/>
<sequence>MNKVIGGLLLGGTLGTGLMAGFFWSFSFTVMPGLDLTDPLAAMASMQGINLAVRNPVFFAGYFGTPLLCLLLALASFRQWRGLQRWVVLCSSLVYLLGVFAVTSAFNVPLNEQLAVLNPELAENAGSMIGYIEEWTQWNHVRTFSSLAAFLFFSLVLMQGRRSAVQGQGVSSPVQ</sequence>
<feature type="transmembrane region" description="Helical" evidence="1">
    <location>
        <begin position="86"/>
        <end position="106"/>
    </location>
</feature>
<dbReference type="RefSeq" id="WP_014652777.1">
    <property type="nucleotide sequence ID" value="NC_017672.3"/>
</dbReference>
<feature type="transmembrane region" description="Helical" evidence="1">
    <location>
        <begin position="56"/>
        <end position="74"/>
    </location>
</feature>